<proteinExistence type="predicted"/>
<dbReference type="Pfam" id="PF14100">
    <property type="entry name" value="DUF6807"/>
    <property type="match status" value="1"/>
</dbReference>
<accession>A0A3B0TYK5</accession>
<dbReference type="EMBL" id="UOEP01000071">
    <property type="protein sequence ID" value="VAW17239.1"/>
    <property type="molecule type" value="Genomic_DNA"/>
</dbReference>
<organism evidence="1">
    <name type="scientific">hydrothermal vent metagenome</name>
    <dbReference type="NCBI Taxonomy" id="652676"/>
    <lineage>
        <taxon>unclassified sequences</taxon>
        <taxon>metagenomes</taxon>
        <taxon>ecological metagenomes</taxon>
    </lineage>
</organism>
<protein>
    <recommendedName>
        <fullName evidence="2">Methane oxygenase PmoA</fullName>
    </recommendedName>
</protein>
<evidence type="ECO:0000313" key="1">
    <source>
        <dbReference type="EMBL" id="VAW17239.1"/>
    </source>
</evidence>
<gene>
    <name evidence="1" type="ORF">MNBD_BACTEROID01-2481</name>
</gene>
<evidence type="ECO:0008006" key="2">
    <source>
        <dbReference type="Google" id="ProtNLM"/>
    </source>
</evidence>
<dbReference type="AlphaFoldDB" id="A0A3B0TYK5"/>
<reference evidence="1" key="1">
    <citation type="submission" date="2018-06" db="EMBL/GenBank/DDBJ databases">
        <authorList>
            <person name="Zhirakovskaya E."/>
        </authorList>
    </citation>
    <scope>NUCLEOTIDE SEQUENCE</scope>
</reference>
<name>A0A3B0TYK5_9ZZZZ</name>
<dbReference type="InterPro" id="IPR029475">
    <property type="entry name" value="DUF6807"/>
</dbReference>
<sequence length="417" mass="47293">MKLILIFLLFTQQIFAGELAKFIVNTGNIERINAPVSISLDRLGYNTDKGELALYEITKGGEKFIPSQIETGHSARLWFILSGKTGKNSKRRFIIKTNGQTGKTDGNFKIGLKKDHKDLSLVYKEKPILSYRYSTTYPPDGVNPIYKRSGFIHPLLSPGGEVLTRIQPPDHFHHYGIWGPWTKTHIDGREVDFWNLVKGQGTVKFAGFLSEVEGGIFTGFQALQQHIDFGAKGEDQIAMNEVLDVRAWNADPEGKVWVVDYTTSINSPLKNGIMLNAYRYGGGIGFRATEKWDKNNCTVLTSEHKTRVDADGSFARWCIVEGESGAKEGGSGILFMSHPANRMHPEPMRVWPLNANKGRGDMYFEFVPIRYNDWELYPKKSYTLKYRMIVFDGKMDAKTAEMYWNSFATMPKIEFIN</sequence>